<comment type="function">
    <text evidence="2">Catalyzes the reversible cyclization of carbamoyl aspartate to dihydroorotate.</text>
</comment>
<evidence type="ECO:0000256" key="1">
    <source>
        <dbReference type="ARBA" id="ARBA00001947"/>
    </source>
</evidence>
<evidence type="ECO:0000256" key="4">
    <source>
        <dbReference type="ARBA" id="ARBA00022723"/>
    </source>
</evidence>
<gene>
    <name evidence="7" type="primary">pyrC</name>
    <name evidence="7" type="ORF">KSF_012340</name>
</gene>
<dbReference type="InterPro" id="IPR006680">
    <property type="entry name" value="Amidohydro-rel"/>
</dbReference>
<keyword evidence="8" id="KW-1185">Reference proteome</keyword>
<dbReference type="GO" id="GO:0005737">
    <property type="term" value="C:cytoplasm"/>
    <property type="evidence" value="ECO:0007669"/>
    <property type="project" value="TreeGrafter"/>
</dbReference>
<comment type="similarity">
    <text evidence="3">Belongs to the metallo-dependent hydrolases superfamily. DHOase family. Class I DHOase subfamily.</text>
</comment>
<comment type="cofactor">
    <cofactor evidence="1">
        <name>Zn(2+)</name>
        <dbReference type="ChEBI" id="CHEBI:29105"/>
    </cofactor>
</comment>
<protein>
    <submittedName>
        <fullName evidence="7">Dihydroorotase</fullName>
    </submittedName>
</protein>
<name>A0A8J3IJ95_9CHLR</name>
<dbReference type="SUPFAM" id="SSF51338">
    <property type="entry name" value="Composite domain of metallo-dependent hydrolases"/>
    <property type="match status" value="1"/>
</dbReference>
<dbReference type="InterPro" id="IPR050138">
    <property type="entry name" value="DHOase/Allantoinase_Hydrolase"/>
</dbReference>
<dbReference type="Gene3D" id="2.30.40.10">
    <property type="entry name" value="Urease, subunit C, domain 1"/>
    <property type="match status" value="1"/>
</dbReference>
<dbReference type="AlphaFoldDB" id="A0A8J3IJ95"/>
<evidence type="ECO:0000256" key="5">
    <source>
        <dbReference type="ARBA" id="ARBA00022801"/>
    </source>
</evidence>
<dbReference type="GO" id="GO:0004038">
    <property type="term" value="F:allantoinase activity"/>
    <property type="evidence" value="ECO:0007669"/>
    <property type="project" value="TreeGrafter"/>
</dbReference>
<evidence type="ECO:0000313" key="7">
    <source>
        <dbReference type="EMBL" id="GHO91186.1"/>
    </source>
</evidence>
<feature type="domain" description="Amidohydrolase-related" evidence="6">
    <location>
        <begin position="48"/>
        <end position="430"/>
    </location>
</feature>
<dbReference type="InterPro" id="IPR011059">
    <property type="entry name" value="Metal-dep_hydrolase_composite"/>
</dbReference>
<evidence type="ECO:0000256" key="3">
    <source>
        <dbReference type="ARBA" id="ARBA00010286"/>
    </source>
</evidence>
<comment type="caution">
    <text evidence="7">The sequence shown here is derived from an EMBL/GenBank/DDBJ whole genome shotgun (WGS) entry which is preliminary data.</text>
</comment>
<accession>A0A8J3IJ95</accession>
<evidence type="ECO:0000259" key="6">
    <source>
        <dbReference type="Pfam" id="PF01979"/>
    </source>
</evidence>
<dbReference type="GO" id="GO:0046872">
    <property type="term" value="F:metal ion binding"/>
    <property type="evidence" value="ECO:0007669"/>
    <property type="project" value="UniProtKB-KW"/>
</dbReference>
<evidence type="ECO:0000256" key="2">
    <source>
        <dbReference type="ARBA" id="ARBA00002368"/>
    </source>
</evidence>
<dbReference type="PANTHER" id="PTHR43668">
    <property type="entry name" value="ALLANTOINASE"/>
    <property type="match status" value="1"/>
</dbReference>
<keyword evidence="5" id="KW-0378">Hydrolase</keyword>
<proteinExistence type="inferred from homology"/>
<dbReference type="PANTHER" id="PTHR43668:SF2">
    <property type="entry name" value="ALLANTOINASE"/>
    <property type="match status" value="1"/>
</dbReference>
<keyword evidence="4" id="KW-0479">Metal-binding</keyword>
<sequence length="462" mass="51672">MKTKLLGSIVLPDRIVQGTLSLSEGKIERVEEGFPADVSQCYDFRGRYLLPGLIEVHGHMREPGLEYKEDIPHGTRAGLAGGYTTILDMPNVKPPTTTVARLEEQIARYSGRAYTDFAINMGVARDDIDELNRVDVEKITGVKMFAAGHGTALTTIAQLSDQARIFEILGRRGIMAIVHAENQELVDYFTRTYRDVLQRSDPAAWSEARNLAVALTSVLEMIALARQFGVKLYLLHLSTPEEFAAIEYGRKIDVDVYGEVTTFHLAFNTTDYQKYGHMVNIAPPIRSPEVQDQVWQMLRDGTIDTVVTDHAPHTLDEKGRESAWEVSSGVPGLQEALPVLISHWVRRFGHGTLEEGLIRIAQVTSQNIARIFGFGQKGGLMAGKDADIVVVDTTQQWKVKRSDLFTKNQWSAYEGMEFIGRPVATFLRGNLAYCDGKIIGDPLGKRIERCHYERSKDYADIL</sequence>
<dbReference type="Proteomes" id="UP000597444">
    <property type="component" value="Unassembled WGS sequence"/>
</dbReference>
<dbReference type="InterPro" id="IPR002195">
    <property type="entry name" value="Dihydroorotase_CS"/>
</dbReference>
<dbReference type="RefSeq" id="WP_220202099.1">
    <property type="nucleotide sequence ID" value="NZ_BNJK01000001.1"/>
</dbReference>
<dbReference type="EMBL" id="BNJK01000001">
    <property type="protein sequence ID" value="GHO91186.1"/>
    <property type="molecule type" value="Genomic_DNA"/>
</dbReference>
<dbReference type="PROSITE" id="PS00483">
    <property type="entry name" value="DIHYDROOROTASE_2"/>
    <property type="match status" value="1"/>
</dbReference>
<dbReference type="InterPro" id="IPR032466">
    <property type="entry name" value="Metal_Hydrolase"/>
</dbReference>
<dbReference type="SUPFAM" id="SSF51556">
    <property type="entry name" value="Metallo-dependent hydrolases"/>
    <property type="match status" value="1"/>
</dbReference>
<dbReference type="Pfam" id="PF01979">
    <property type="entry name" value="Amidohydro_1"/>
    <property type="match status" value="1"/>
</dbReference>
<dbReference type="Gene3D" id="3.20.20.140">
    <property type="entry name" value="Metal-dependent hydrolases"/>
    <property type="match status" value="1"/>
</dbReference>
<evidence type="ECO:0000313" key="8">
    <source>
        <dbReference type="Proteomes" id="UP000597444"/>
    </source>
</evidence>
<reference evidence="7" key="1">
    <citation type="submission" date="2020-10" db="EMBL/GenBank/DDBJ databases">
        <title>Taxonomic study of unclassified bacteria belonging to the class Ktedonobacteria.</title>
        <authorList>
            <person name="Yabe S."/>
            <person name="Wang C.M."/>
            <person name="Zheng Y."/>
            <person name="Sakai Y."/>
            <person name="Cavaletti L."/>
            <person name="Monciardini P."/>
            <person name="Donadio S."/>
        </authorList>
    </citation>
    <scope>NUCLEOTIDE SEQUENCE</scope>
    <source>
        <strain evidence="7">ID150040</strain>
    </source>
</reference>
<organism evidence="7 8">
    <name type="scientific">Reticulibacter mediterranei</name>
    <dbReference type="NCBI Taxonomy" id="2778369"/>
    <lineage>
        <taxon>Bacteria</taxon>
        <taxon>Bacillati</taxon>
        <taxon>Chloroflexota</taxon>
        <taxon>Ktedonobacteria</taxon>
        <taxon>Ktedonobacterales</taxon>
        <taxon>Reticulibacteraceae</taxon>
        <taxon>Reticulibacter</taxon>
    </lineage>
</organism>
<dbReference type="GO" id="GO:0006145">
    <property type="term" value="P:purine nucleobase catabolic process"/>
    <property type="evidence" value="ECO:0007669"/>
    <property type="project" value="TreeGrafter"/>
</dbReference>